<gene>
    <name evidence="1" type="ORF">S03H2_47991</name>
</gene>
<reference evidence="1" key="1">
    <citation type="journal article" date="2014" name="Front. Microbiol.">
        <title>High frequency of phylogenetically diverse reductive dehalogenase-homologous genes in deep subseafloor sedimentary metagenomes.</title>
        <authorList>
            <person name="Kawai M."/>
            <person name="Futagami T."/>
            <person name="Toyoda A."/>
            <person name="Takaki Y."/>
            <person name="Nishi S."/>
            <person name="Hori S."/>
            <person name="Arai W."/>
            <person name="Tsubouchi T."/>
            <person name="Morono Y."/>
            <person name="Uchiyama I."/>
            <person name="Ito T."/>
            <person name="Fujiyama A."/>
            <person name="Inagaki F."/>
            <person name="Takami H."/>
        </authorList>
    </citation>
    <scope>NUCLEOTIDE SEQUENCE</scope>
    <source>
        <strain evidence="1">Expedition CK06-06</strain>
    </source>
</reference>
<sequence>GLNSPLANTVTVRLYELVNDVLTEVDSFDITNANFATYHSLMDIFGVPYLAGDELQVTVRASAGGPYAITGQYSHAKNNV</sequence>
<protein>
    <submittedName>
        <fullName evidence="1">Uncharacterized protein</fullName>
    </submittedName>
</protein>
<proteinExistence type="predicted"/>
<dbReference type="EMBL" id="BARU01030221">
    <property type="protein sequence ID" value="GAH75365.1"/>
    <property type="molecule type" value="Genomic_DNA"/>
</dbReference>
<feature type="non-terminal residue" evidence="1">
    <location>
        <position position="1"/>
    </location>
</feature>
<evidence type="ECO:0000313" key="1">
    <source>
        <dbReference type="EMBL" id="GAH75365.1"/>
    </source>
</evidence>
<accession>X1J1H4</accession>
<dbReference type="AlphaFoldDB" id="X1J1H4"/>
<organism evidence="1">
    <name type="scientific">marine sediment metagenome</name>
    <dbReference type="NCBI Taxonomy" id="412755"/>
    <lineage>
        <taxon>unclassified sequences</taxon>
        <taxon>metagenomes</taxon>
        <taxon>ecological metagenomes</taxon>
    </lineage>
</organism>
<name>X1J1H4_9ZZZZ</name>
<comment type="caution">
    <text evidence="1">The sequence shown here is derived from an EMBL/GenBank/DDBJ whole genome shotgun (WGS) entry which is preliminary data.</text>
</comment>